<dbReference type="Pfam" id="PF03603">
    <property type="entry name" value="DNA_III_psi"/>
    <property type="match status" value="1"/>
</dbReference>
<evidence type="ECO:0000313" key="2">
    <source>
        <dbReference type="EMBL" id="KLV04458.1"/>
    </source>
</evidence>
<comment type="caution">
    <text evidence="2">The sequence shown here is derived from an EMBL/GenBank/DDBJ whole genome shotgun (WGS) entry which is preliminary data.</text>
</comment>
<dbReference type="GO" id="GO:0008408">
    <property type="term" value="F:3'-5' exonuclease activity"/>
    <property type="evidence" value="ECO:0007669"/>
    <property type="project" value="InterPro"/>
</dbReference>
<evidence type="ECO:0000256" key="1">
    <source>
        <dbReference type="PIRNR" id="PIRNR029225"/>
    </source>
</evidence>
<keyword evidence="3" id="KW-1185">Reference proteome</keyword>
<sequence length="133" mass="15431">MKQRDLQLMQEMGLTYWQVRKPDFFPDREVPAIDLPETCKLLFVCDDPLDEQDRWLFGRILLSMKLTPEQALLLPSSATELIREHHLTWCWQAGCTAPHPAGCQLLTSVPLKQMHTHPSAKKALWQQICSYDN</sequence>
<dbReference type="Proteomes" id="UP000036097">
    <property type="component" value="Unassembled WGS sequence"/>
</dbReference>
<dbReference type="SUPFAM" id="SSF102220">
    <property type="entry name" value="DNA polymerase III psi subunit"/>
    <property type="match status" value="1"/>
</dbReference>
<keyword evidence="1" id="KW-0235">DNA replication</keyword>
<dbReference type="RefSeq" id="WP_047879716.1">
    <property type="nucleotide sequence ID" value="NZ_LDOT01000022.1"/>
</dbReference>
<dbReference type="PATRIC" id="fig|1195763.3.peg.3206"/>
<dbReference type="STRING" id="1195763.ABT56_15085"/>
<dbReference type="GO" id="GO:0006260">
    <property type="term" value="P:DNA replication"/>
    <property type="evidence" value="ECO:0007669"/>
    <property type="project" value="UniProtKB-KW"/>
</dbReference>
<accession>A0A0J1GXR1</accession>
<dbReference type="EMBL" id="LDOT01000022">
    <property type="protein sequence ID" value="KLV04458.1"/>
    <property type="molecule type" value="Genomic_DNA"/>
</dbReference>
<dbReference type="InterPro" id="IPR036654">
    <property type="entry name" value="DNA_pol_III_psi_sf"/>
</dbReference>
<gene>
    <name evidence="2" type="ORF">ABT56_15085</name>
</gene>
<dbReference type="Gene3D" id="3.40.50.10220">
    <property type="entry name" value="DNA polymerase III, psi subunit"/>
    <property type="match status" value="1"/>
</dbReference>
<evidence type="ECO:0000313" key="3">
    <source>
        <dbReference type="Proteomes" id="UP000036097"/>
    </source>
</evidence>
<comment type="function">
    <text evidence="1">Part of the beta sliding clamp loading complex, which hydrolyzes ATP to load the beta clamp onto primed DNA to form the DNA replication pre-initiation complex. DNA polymerase III is a complex, multichain enzyme responsible for most of the replicative synthesis in bacteria. This DNA polymerase also exhibits 3' to 5' exonuclease activity.</text>
</comment>
<keyword evidence="1" id="KW-0548">Nucleotidyltransferase</keyword>
<keyword evidence="1" id="KW-0239">DNA-directed DNA polymerase</keyword>
<proteinExistence type="predicted"/>
<dbReference type="PIRSF" id="PIRSF029225">
    <property type="entry name" value="DNA_pol_III_psi"/>
    <property type="match status" value="1"/>
</dbReference>
<dbReference type="OrthoDB" id="5609147at2"/>
<dbReference type="GO" id="GO:0003887">
    <property type="term" value="F:DNA-directed DNA polymerase activity"/>
    <property type="evidence" value="ECO:0007669"/>
    <property type="project" value="UniProtKB-KW"/>
</dbReference>
<organism evidence="2 3">
    <name type="scientific">Photobacterium aquae</name>
    <dbReference type="NCBI Taxonomy" id="1195763"/>
    <lineage>
        <taxon>Bacteria</taxon>
        <taxon>Pseudomonadati</taxon>
        <taxon>Pseudomonadota</taxon>
        <taxon>Gammaproteobacteria</taxon>
        <taxon>Vibrionales</taxon>
        <taxon>Vibrionaceae</taxon>
        <taxon>Photobacterium</taxon>
    </lineage>
</organism>
<dbReference type="AlphaFoldDB" id="A0A0J1GXR1"/>
<name>A0A0J1GXR1_9GAMM</name>
<keyword evidence="1" id="KW-0808">Transferase</keyword>
<dbReference type="InterPro" id="IPR004615">
    <property type="entry name" value="DNA_pol_III_psi"/>
</dbReference>
<protein>
    <recommendedName>
        <fullName evidence="1">DNA polymerase III subunit psi</fullName>
    </recommendedName>
</protein>
<reference evidence="2 3" key="1">
    <citation type="submission" date="2015-05" db="EMBL/GenBank/DDBJ databases">
        <title>Photobacterium galathea sp. nov.</title>
        <authorList>
            <person name="Machado H."/>
            <person name="Gram L."/>
        </authorList>
    </citation>
    <scope>NUCLEOTIDE SEQUENCE [LARGE SCALE GENOMIC DNA]</scope>
    <source>
        <strain evidence="2 3">CGMCC 1.12159</strain>
    </source>
</reference>